<gene>
    <name evidence="1" type="ORF">A33I_17770</name>
</gene>
<organism evidence="1 2">
    <name type="scientific">Alkalihalophilus marmarensis DSM 21297</name>
    <dbReference type="NCBI Taxonomy" id="1188261"/>
    <lineage>
        <taxon>Bacteria</taxon>
        <taxon>Bacillati</taxon>
        <taxon>Bacillota</taxon>
        <taxon>Bacilli</taxon>
        <taxon>Bacillales</taxon>
        <taxon>Bacillaceae</taxon>
        <taxon>Alkalihalophilus</taxon>
    </lineage>
</organism>
<reference evidence="1 2" key="1">
    <citation type="journal article" date="2013" name="Genome Announc.">
        <title>Genome Sequence of the Extreme Obligate Alkaliphile Bacillus marmarensis Strain DSM 21297.</title>
        <authorList>
            <person name="Wernick D.G."/>
            <person name="Choi K.Y."/>
            <person name="Tat C.A."/>
            <person name="Lafontaine Rivera J.G."/>
            <person name="Liao J.C."/>
        </authorList>
    </citation>
    <scope>NUCLEOTIDE SEQUENCE [LARGE SCALE GENOMIC DNA]</scope>
    <source>
        <strain evidence="1 2">DSM 21297</strain>
    </source>
</reference>
<name>U6SMH2_9BACI</name>
<evidence type="ECO:0000313" key="2">
    <source>
        <dbReference type="Proteomes" id="UP000017170"/>
    </source>
</evidence>
<accession>U6SMH2</accession>
<evidence type="ECO:0000313" key="1">
    <source>
        <dbReference type="EMBL" id="ERN52120.1"/>
    </source>
</evidence>
<dbReference type="EMBL" id="ATAE01000040">
    <property type="protein sequence ID" value="ERN52120.1"/>
    <property type="molecule type" value="Genomic_DNA"/>
</dbReference>
<protein>
    <submittedName>
        <fullName evidence="1">Uncharacterized protein</fullName>
    </submittedName>
</protein>
<comment type="caution">
    <text evidence="1">The sequence shown here is derived from an EMBL/GenBank/DDBJ whole genome shotgun (WGS) entry which is preliminary data.</text>
</comment>
<proteinExistence type="predicted"/>
<dbReference type="AlphaFoldDB" id="U6SMH2"/>
<keyword evidence="2" id="KW-1185">Reference proteome</keyword>
<dbReference type="Proteomes" id="UP000017170">
    <property type="component" value="Unassembled WGS sequence"/>
</dbReference>
<sequence>MLAGKTVLLGTVFFCAVGEEGESEQSGAFIALSDA</sequence>